<keyword evidence="2" id="KW-0238">DNA-binding</keyword>
<organism evidence="6 7">
    <name type="scientific">Paenibacillus plantiphilus</name>
    <dbReference type="NCBI Taxonomy" id="2905650"/>
    <lineage>
        <taxon>Bacteria</taxon>
        <taxon>Bacillati</taxon>
        <taxon>Bacillota</taxon>
        <taxon>Bacilli</taxon>
        <taxon>Bacillales</taxon>
        <taxon>Paenibacillaceae</taxon>
        <taxon>Paenibacillus</taxon>
    </lineage>
</organism>
<gene>
    <name evidence="6" type="primary">purR_1</name>
    <name evidence="6" type="ORF">PAECIP111893_00191</name>
</gene>
<evidence type="ECO:0000256" key="3">
    <source>
        <dbReference type="ARBA" id="ARBA00023163"/>
    </source>
</evidence>
<name>A0ABM9BLY6_9BACL</name>
<dbReference type="PANTHER" id="PTHR30146:SF109">
    <property type="entry name" value="HTH-TYPE TRANSCRIPTIONAL REGULATOR GALS"/>
    <property type="match status" value="1"/>
</dbReference>
<keyword evidence="3" id="KW-0804">Transcription</keyword>
<dbReference type="PANTHER" id="PTHR30146">
    <property type="entry name" value="LACI-RELATED TRANSCRIPTIONAL REPRESSOR"/>
    <property type="match status" value="1"/>
</dbReference>
<dbReference type="InterPro" id="IPR001387">
    <property type="entry name" value="Cro/C1-type_HTH"/>
</dbReference>
<dbReference type="Gene3D" id="1.10.260.40">
    <property type="entry name" value="lambda repressor-like DNA-binding domains"/>
    <property type="match status" value="1"/>
</dbReference>
<evidence type="ECO:0000256" key="2">
    <source>
        <dbReference type="ARBA" id="ARBA00023125"/>
    </source>
</evidence>
<evidence type="ECO:0000313" key="6">
    <source>
        <dbReference type="EMBL" id="CAH1190132.1"/>
    </source>
</evidence>
<dbReference type="InterPro" id="IPR028082">
    <property type="entry name" value="Peripla_BP_I"/>
</dbReference>
<dbReference type="CDD" id="cd06267">
    <property type="entry name" value="PBP1_LacI_sugar_binding-like"/>
    <property type="match status" value="1"/>
</dbReference>
<dbReference type="Proteomes" id="UP000838686">
    <property type="component" value="Unassembled WGS sequence"/>
</dbReference>
<dbReference type="PROSITE" id="PS50932">
    <property type="entry name" value="HTH_LACI_2"/>
    <property type="match status" value="1"/>
</dbReference>
<feature type="domain" description="HTH lacI-type" evidence="4">
    <location>
        <begin position="4"/>
        <end position="58"/>
    </location>
</feature>
<dbReference type="RefSeq" id="WP_236338384.1">
    <property type="nucleotide sequence ID" value="NZ_CAKMMF010000001.1"/>
</dbReference>
<sequence>MSKLTIQNIADLAGVNKATVSRVLNGNKNISEKTRLKIEKIMKEHNYVPNSIARGLAFNKTFTVGFCFDYTDKKAFANPFFYKVLQGIEDVIYDNEYLLLMMSDHDKKGGKSTFERIVVEHRVDGLLLPDTLLNQANYELLIEHEMPFVIIGEHSLQQEGIRWVDVDNVQAAGILTERLLALGHRSIVMYAGAADGRRDKFIADRMEGYRAVMGQHGLEAHIVEQADSLATLRAFEGGEAGNNGHNPEAVICCTHELLFEMLDWEHGNPMLKEISLATFDDYPMFRHLKHPVHYVEIDLEMMGKQAAGLLFSLINKEANPAQSIRIPTSIVN</sequence>
<evidence type="ECO:0000259" key="4">
    <source>
        <dbReference type="PROSITE" id="PS50932"/>
    </source>
</evidence>
<dbReference type="Pfam" id="PF00356">
    <property type="entry name" value="LacI"/>
    <property type="match status" value="1"/>
</dbReference>
<dbReference type="PROSITE" id="PS50943">
    <property type="entry name" value="HTH_CROC1"/>
    <property type="match status" value="1"/>
</dbReference>
<reference evidence="6" key="1">
    <citation type="submission" date="2022-01" db="EMBL/GenBank/DDBJ databases">
        <authorList>
            <person name="Criscuolo A."/>
        </authorList>
    </citation>
    <scope>NUCLEOTIDE SEQUENCE</scope>
    <source>
        <strain evidence="6">CIP111893</strain>
    </source>
</reference>
<dbReference type="Gene3D" id="3.40.50.2300">
    <property type="match status" value="2"/>
</dbReference>
<dbReference type="Pfam" id="PF13377">
    <property type="entry name" value="Peripla_BP_3"/>
    <property type="match status" value="1"/>
</dbReference>
<dbReference type="InterPro" id="IPR010982">
    <property type="entry name" value="Lambda_DNA-bd_dom_sf"/>
</dbReference>
<dbReference type="InterPro" id="IPR000843">
    <property type="entry name" value="HTH_LacI"/>
</dbReference>
<comment type="caution">
    <text evidence="6">The sequence shown here is derived from an EMBL/GenBank/DDBJ whole genome shotgun (WGS) entry which is preliminary data.</text>
</comment>
<evidence type="ECO:0000256" key="1">
    <source>
        <dbReference type="ARBA" id="ARBA00023015"/>
    </source>
</evidence>
<keyword evidence="1" id="KW-0805">Transcription regulation</keyword>
<evidence type="ECO:0000313" key="7">
    <source>
        <dbReference type="Proteomes" id="UP000838686"/>
    </source>
</evidence>
<dbReference type="InterPro" id="IPR046335">
    <property type="entry name" value="LacI/GalR-like_sensor"/>
</dbReference>
<protein>
    <submittedName>
        <fullName evidence="6">HTH-type transcriptional repressor PurR</fullName>
    </submittedName>
</protein>
<feature type="domain" description="HTH cro/C1-type" evidence="5">
    <location>
        <begin position="3"/>
        <end position="48"/>
    </location>
</feature>
<dbReference type="SUPFAM" id="SSF47413">
    <property type="entry name" value="lambda repressor-like DNA-binding domains"/>
    <property type="match status" value="1"/>
</dbReference>
<proteinExistence type="predicted"/>
<dbReference type="SUPFAM" id="SSF53822">
    <property type="entry name" value="Periplasmic binding protein-like I"/>
    <property type="match status" value="1"/>
</dbReference>
<accession>A0ABM9BLY6</accession>
<dbReference type="EMBL" id="CAKMMF010000001">
    <property type="protein sequence ID" value="CAH1190132.1"/>
    <property type="molecule type" value="Genomic_DNA"/>
</dbReference>
<evidence type="ECO:0000259" key="5">
    <source>
        <dbReference type="PROSITE" id="PS50943"/>
    </source>
</evidence>
<dbReference type="SMART" id="SM00354">
    <property type="entry name" value="HTH_LACI"/>
    <property type="match status" value="1"/>
</dbReference>
<keyword evidence="7" id="KW-1185">Reference proteome</keyword>
<dbReference type="CDD" id="cd01392">
    <property type="entry name" value="HTH_LacI"/>
    <property type="match status" value="1"/>
</dbReference>